<dbReference type="Proteomes" id="UP000663868">
    <property type="component" value="Unassembled WGS sequence"/>
</dbReference>
<feature type="non-terminal residue" evidence="1">
    <location>
        <position position="1"/>
    </location>
</feature>
<accession>A0A820QMW4</accession>
<organism evidence="1 2">
    <name type="scientific">Adineta steineri</name>
    <dbReference type="NCBI Taxonomy" id="433720"/>
    <lineage>
        <taxon>Eukaryota</taxon>
        <taxon>Metazoa</taxon>
        <taxon>Spiralia</taxon>
        <taxon>Gnathifera</taxon>
        <taxon>Rotifera</taxon>
        <taxon>Eurotatoria</taxon>
        <taxon>Bdelloidea</taxon>
        <taxon>Adinetida</taxon>
        <taxon>Adinetidae</taxon>
        <taxon>Adineta</taxon>
    </lineage>
</organism>
<comment type="caution">
    <text evidence="1">The sequence shown here is derived from an EMBL/GenBank/DDBJ whole genome shotgun (WGS) entry which is preliminary data.</text>
</comment>
<dbReference type="AlphaFoldDB" id="A0A820QMW4"/>
<proteinExistence type="predicted"/>
<evidence type="ECO:0000313" key="1">
    <source>
        <dbReference type="EMBL" id="CAF4421814.1"/>
    </source>
</evidence>
<reference evidence="1" key="1">
    <citation type="submission" date="2021-02" db="EMBL/GenBank/DDBJ databases">
        <authorList>
            <person name="Nowell W R."/>
        </authorList>
    </citation>
    <scope>NUCLEOTIDE SEQUENCE</scope>
</reference>
<sequence length="50" mass="5815">RISDERLFNGGDNERFGILSDLFIRKFGDARSPILALLRIDRLEFITSFL</sequence>
<evidence type="ECO:0000313" key="2">
    <source>
        <dbReference type="Proteomes" id="UP000663868"/>
    </source>
</evidence>
<name>A0A820QMW4_9BILA</name>
<gene>
    <name evidence="1" type="ORF">KXQ929_LOCUS52239</name>
</gene>
<protein>
    <submittedName>
        <fullName evidence="1">Uncharacterized protein</fullName>
    </submittedName>
</protein>
<dbReference type="EMBL" id="CAJOBB010027268">
    <property type="protein sequence ID" value="CAF4421814.1"/>
    <property type="molecule type" value="Genomic_DNA"/>
</dbReference>